<protein>
    <submittedName>
        <fullName evidence="1">Uncharacterized protein</fullName>
    </submittedName>
</protein>
<dbReference type="EMBL" id="CM042890">
    <property type="protein sequence ID" value="KAI4311533.1"/>
    <property type="molecule type" value="Genomic_DNA"/>
</dbReference>
<accession>A0ACB9LJW4</accession>
<comment type="caution">
    <text evidence="1">The sequence shown here is derived from an EMBL/GenBank/DDBJ whole genome shotgun (WGS) entry which is preliminary data.</text>
</comment>
<evidence type="ECO:0000313" key="1">
    <source>
        <dbReference type="EMBL" id="KAI4311533.1"/>
    </source>
</evidence>
<proteinExistence type="predicted"/>
<evidence type="ECO:0000313" key="2">
    <source>
        <dbReference type="Proteomes" id="UP001057402"/>
    </source>
</evidence>
<keyword evidence="2" id="KW-1185">Reference proteome</keyword>
<reference evidence="2" key="1">
    <citation type="journal article" date="2023" name="Front. Plant Sci.">
        <title>Chromosomal-level genome assembly of Melastoma candidum provides insights into trichome evolution.</title>
        <authorList>
            <person name="Zhong Y."/>
            <person name="Wu W."/>
            <person name="Sun C."/>
            <person name="Zou P."/>
            <person name="Liu Y."/>
            <person name="Dai S."/>
            <person name="Zhou R."/>
        </authorList>
    </citation>
    <scope>NUCLEOTIDE SEQUENCE [LARGE SCALE GENOMIC DNA]</scope>
</reference>
<gene>
    <name evidence="1" type="ORF">MLD38_036419</name>
</gene>
<dbReference type="Proteomes" id="UP001057402">
    <property type="component" value="Chromosome 11"/>
</dbReference>
<sequence>MVKFLATHKKGRPPFDFLAVLGQHIRRAESAREETSGVALGLASSRFMSNGMMHSVSPTGFIIILGELQSLQIADAGACCAPGDPDSSTQGNRRRKLRVTRFSVVIGSIKFRIAAAAGSLGSGPSM</sequence>
<organism evidence="1 2">
    <name type="scientific">Melastoma candidum</name>
    <dbReference type="NCBI Taxonomy" id="119954"/>
    <lineage>
        <taxon>Eukaryota</taxon>
        <taxon>Viridiplantae</taxon>
        <taxon>Streptophyta</taxon>
        <taxon>Embryophyta</taxon>
        <taxon>Tracheophyta</taxon>
        <taxon>Spermatophyta</taxon>
        <taxon>Magnoliopsida</taxon>
        <taxon>eudicotyledons</taxon>
        <taxon>Gunneridae</taxon>
        <taxon>Pentapetalae</taxon>
        <taxon>rosids</taxon>
        <taxon>malvids</taxon>
        <taxon>Myrtales</taxon>
        <taxon>Melastomataceae</taxon>
        <taxon>Melastomatoideae</taxon>
        <taxon>Melastomateae</taxon>
        <taxon>Melastoma</taxon>
    </lineage>
</organism>
<name>A0ACB9LJW4_9MYRT</name>